<dbReference type="EC" id="2.4.1.182" evidence="3 11"/>
<proteinExistence type="inferred from homology"/>
<keyword evidence="13" id="KW-1185">Reference proteome</keyword>
<reference evidence="13" key="1">
    <citation type="journal article" date="2019" name="Int. J. Syst. Evol. Microbiol.">
        <title>The Global Catalogue of Microorganisms (GCM) 10K type strain sequencing project: providing services to taxonomists for standard genome sequencing and annotation.</title>
        <authorList>
            <consortium name="The Broad Institute Genomics Platform"/>
            <consortium name="The Broad Institute Genome Sequencing Center for Infectious Disease"/>
            <person name="Wu L."/>
            <person name="Ma J."/>
        </authorList>
    </citation>
    <scope>NUCLEOTIDE SEQUENCE [LARGE SCALE GENOMIC DNA]</scope>
    <source>
        <strain evidence="13">CGMCC 1.12923</strain>
    </source>
</reference>
<dbReference type="Proteomes" id="UP000614272">
    <property type="component" value="Unassembled WGS sequence"/>
</dbReference>
<evidence type="ECO:0000313" key="12">
    <source>
        <dbReference type="EMBL" id="GGD56796.1"/>
    </source>
</evidence>
<organism evidence="12 13">
    <name type="scientific">Lacimicrobium alkaliphilum</name>
    <dbReference type="NCBI Taxonomy" id="1526571"/>
    <lineage>
        <taxon>Bacteria</taxon>
        <taxon>Pseudomonadati</taxon>
        <taxon>Pseudomonadota</taxon>
        <taxon>Gammaproteobacteria</taxon>
        <taxon>Alteromonadales</taxon>
        <taxon>Alteromonadaceae</taxon>
        <taxon>Lacimicrobium</taxon>
    </lineage>
</organism>
<dbReference type="Gene3D" id="3.40.50.2000">
    <property type="entry name" value="Glycogen Phosphorylase B"/>
    <property type="match status" value="1"/>
</dbReference>
<dbReference type="PANTHER" id="PTHR30372">
    <property type="entry name" value="LIPID-A-DISACCHARIDE SYNTHASE"/>
    <property type="match status" value="1"/>
</dbReference>
<comment type="caution">
    <text evidence="12">The sequence shown here is derived from an EMBL/GenBank/DDBJ whole genome shotgun (WGS) entry which is preliminary data.</text>
</comment>
<keyword evidence="9 11" id="KW-0443">Lipid metabolism</keyword>
<evidence type="ECO:0000256" key="11">
    <source>
        <dbReference type="HAMAP-Rule" id="MF_00392"/>
    </source>
</evidence>
<dbReference type="SUPFAM" id="SSF53756">
    <property type="entry name" value="UDP-Glycosyltransferase/glycogen phosphorylase"/>
    <property type="match status" value="1"/>
</dbReference>
<evidence type="ECO:0000256" key="9">
    <source>
        <dbReference type="ARBA" id="ARBA00023098"/>
    </source>
</evidence>
<keyword evidence="5 11" id="KW-0444">Lipid biosynthesis</keyword>
<protein>
    <recommendedName>
        <fullName evidence="4 11">Lipid-A-disaccharide synthase</fullName>
        <ecNumber evidence="3 11">2.4.1.182</ecNumber>
    </recommendedName>
</protein>
<comment type="pathway">
    <text evidence="11">Bacterial outer membrane biogenesis; LPS lipid A biosynthesis.</text>
</comment>
<comment type="catalytic activity">
    <reaction evidence="10 11">
        <text>a lipid X + a UDP-2-N,3-O-bis[(3R)-3-hydroxyacyl]-alpha-D-glucosamine = a lipid A disaccharide + UDP + H(+)</text>
        <dbReference type="Rhea" id="RHEA:67828"/>
        <dbReference type="ChEBI" id="CHEBI:15378"/>
        <dbReference type="ChEBI" id="CHEBI:58223"/>
        <dbReference type="ChEBI" id="CHEBI:137748"/>
        <dbReference type="ChEBI" id="CHEBI:176338"/>
        <dbReference type="ChEBI" id="CHEBI:176343"/>
        <dbReference type="EC" id="2.4.1.182"/>
    </reaction>
</comment>
<sequence>MTKSAIRIGIVAGEASGDILGAGLIEALRNRLPEAEFVGIGGPQMQEKGCKTLFDMEELSVMGLVEVLSRIRRLLAVRRALVEYFTQHSPDVFVGIDAPDFNLCLEQKLKSHGIPTVHYVSPTVWAWREKRIVKIARATNMVLSLLPFEKAFYDRHQVPCTFVGHTLADAIPLNPDQQAARQSLGLADSDKVLAVLPGSRGGEVQRLLPPFLQTVSLLKQQNPDLKVLIPAASQRRRKQIEAGLRECNIQAIVLDSQSRQAMIAADAVLLASGTASLEAMLCKKPMVVAYKFNWLTYQMGKRMYKPQWFSLPNLLANEELVPELVQHQVVPQHMADKLQPMLEKSDPALIQRFEALHRQLKLGADERAADAIIGVLGMANDAKK</sequence>
<evidence type="ECO:0000313" key="13">
    <source>
        <dbReference type="Proteomes" id="UP000614272"/>
    </source>
</evidence>
<keyword evidence="6 11" id="KW-0441">Lipid A biosynthesis</keyword>
<evidence type="ECO:0000256" key="1">
    <source>
        <dbReference type="ARBA" id="ARBA00002056"/>
    </source>
</evidence>
<comment type="similarity">
    <text evidence="2 11">Belongs to the LpxB family.</text>
</comment>
<dbReference type="NCBIfam" id="TIGR00215">
    <property type="entry name" value="lpxB"/>
    <property type="match status" value="1"/>
</dbReference>
<dbReference type="InterPro" id="IPR003835">
    <property type="entry name" value="Glyco_trans_19"/>
</dbReference>
<evidence type="ECO:0000256" key="4">
    <source>
        <dbReference type="ARBA" id="ARBA00020902"/>
    </source>
</evidence>
<keyword evidence="7 11" id="KW-0328">Glycosyltransferase</keyword>
<accession>A0ABQ1R5F1</accession>
<dbReference type="Pfam" id="PF02684">
    <property type="entry name" value="LpxB"/>
    <property type="match status" value="1"/>
</dbReference>
<evidence type="ECO:0000256" key="7">
    <source>
        <dbReference type="ARBA" id="ARBA00022676"/>
    </source>
</evidence>
<comment type="function">
    <text evidence="1 11">Condensation of UDP-2,3-diacylglucosamine and 2,3-diacylglucosamine-1-phosphate to form lipid A disaccharide, a precursor of lipid A, a phosphorylated glycolipid that anchors the lipopolysaccharide to the outer membrane of the cell.</text>
</comment>
<name>A0ABQ1R5F1_9ALTE</name>
<gene>
    <name evidence="11 12" type="primary">lpxB</name>
    <name evidence="12" type="ORF">GCM10011357_10480</name>
</gene>
<evidence type="ECO:0000256" key="5">
    <source>
        <dbReference type="ARBA" id="ARBA00022516"/>
    </source>
</evidence>
<keyword evidence="8 11" id="KW-0808">Transferase</keyword>
<evidence type="ECO:0000256" key="6">
    <source>
        <dbReference type="ARBA" id="ARBA00022556"/>
    </source>
</evidence>
<evidence type="ECO:0000256" key="2">
    <source>
        <dbReference type="ARBA" id="ARBA00007868"/>
    </source>
</evidence>
<dbReference type="HAMAP" id="MF_00392">
    <property type="entry name" value="LpxB"/>
    <property type="match status" value="1"/>
</dbReference>
<evidence type="ECO:0000256" key="10">
    <source>
        <dbReference type="ARBA" id="ARBA00048975"/>
    </source>
</evidence>
<dbReference type="RefSeq" id="WP_099033979.1">
    <property type="nucleotide sequence ID" value="NZ_BMGJ01000003.1"/>
</dbReference>
<dbReference type="PANTHER" id="PTHR30372:SF4">
    <property type="entry name" value="LIPID-A-DISACCHARIDE SYNTHASE, MITOCHONDRIAL-RELATED"/>
    <property type="match status" value="1"/>
</dbReference>
<evidence type="ECO:0000256" key="3">
    <source>
        <dbReference type="ARBA" id="ARBA00012687"/>
    </source>
</evidence>
<dbReference type="EMBL" id="BMGJ01000003">
    <property type="protein sequence ID" value="GGD56796.1"/>
    <property type="molecule type" value="Genomic_DNA"/>
</dbReference>
<evidence type="ECO:0000256" key="8">
    <source>
        <dbReference type="ARBA" id="ARBA00022679"/>
    </source>
</evidence>